<dbReference type="SMART" id="SM00248">
    <property type="entry name" value="ANK"/>
    <property type="match status" value="14"/>
</dbReference>
<name>A0A2B7Y1T6_POLH7</name>
<proteinExistence type="predicted"/>
<feature type="compositionally biased region" description="Acidic residues" evidence="4">
    <location>
        <begin position="1078"/>
        <end position="1093"/>
    </location>
</feature>
<evidence type="ECO:0000256" key="2">
    <source>
        <dbReference type="ARBA" id="ARBA00023043"/>
    </source>
</evidence>
<gene>
    <name evidence="5" type="ORF">AJ80_05812</name>
</gene>
<dbReference type="PANTHER" id="PTHR23206">
    <property type="entry name" value="MASK PROTEIN"/>
    <property type="match status" value="1"/>
</dbReference>
<dbReference type="Pfam" id="PF00023">
    <property type="entry name" value="Ank"/>
    <property type="match status" value="2"/>
</dbReference>
<reference evidence="5 6" key="1">
    <citation type="submission" date="2017-10" db="EMBL/GenBank/DDBJ databases">
        <title>Comparative genomics in systemic dimorphic fungi from Ajellomycetaceae.</title>
        <authorList>
            <person name="Munoz J.F."/>
            <person name="Mcewen J.G."/>
            <person name="Clay O.K."/>
            <person name="Cuomo C.A."/>
        </authorList>
    </citation>
    <scope>NUCLEOTIDE SEQUENCE [LARGE SCALE GENOMIC DNA]</scope>
    <source>
        <strain evidence="5 6">UAMH7299</strain>
    </source>
</reference>
<dbReference type="EMBL" id="PDNA01000090">
    <property type="protein sequence ID" value="PGH14768.1"/>
    <property type="molecule type" value="Genomic_DNA"/>
</dbReference>
<evidence type="ECO:0000313" key="6">
    <source>
        <dbReference type="Proteomes" id="UP000224634"/>
    </source>
</evidence>
<dbReference type="Gene3D" id="1.25.40.20">
    <property type="entry name" value="Ankyrin repeat-containing domain"/>
    <property type="match status" value="6"/>
</dbReference>
<feature type="repeat" description="ANK" evidence="3">
    <location>
        <begin position="437"/>
        <end position="469"/>
    </location>
</feature>
<feature type="repeat" description="ANK" evidence="3">
    <location>
        <begin position="569"/>
        <end position="601"/>
    </location>
</feature>
<dbReference type="AlphaFoldDB" id="A0A2B7Y1T6"/>
<feature type="compositionally biased region" description="Polar residues" evidence="4">
    <location>
        <begin position="269"/>
        <end position="325"/>
    </location>
</feature>
<feature type="repeat" description="ANK" evidence="3">
    <location>
        <begin position="701"/>
        <end position="735"/>
    </location>
</feature>
<feature type="region of interest" description="Disordered" evidence="4">
    <location>
        <begin position="1018"/>
        <end position="1099"/>
    </location>
</feature>
<evidence type="ECO:0000256" key="3">
    <source>
        <dbReference type="PROSITE-ProRule" id="PRU00023"/>
    </source>
</evidence>
<feature type="compositionally biased region" description="Polar residues" evidence="4">
    <location>
        <begin position="1060"/>
        <end position="1075"/>
    </location>
</feature>
<evidence type="ECO:0000256" key="1">
    <source>
        <dbReference type="ARBA" id="ARBA00022737"/>
    </source>
</evidence>
<dbReference type="GO" id="GO:0005737">
    <property type="term" value="C:cytoplasm"/>
    <property type="evidence" value="ECO:0007669"/>
    <property type="project" value="TreeGrafter"/>
</dbReference>
<dbReference type="PANTHER" id="PTHR23206:SF7">
    <property type="entry name" value="PROTEIN KINASE DOMAIN-CONTAINING PROTEIN"/>
    <property type="match status" value="1"/>
</dbReference>
<organism evidence="5 6">
    <name type="scientific">Polytolypa hystricis (strain UAMH7299)</name>
    <dbReference type="NCBI Taxonomy" id="1447883"/>
    <lineage>
        <taxon>Eukaryota</taxon>
        <taxon>Fungi</taxon>
        <taxon>Dikarya</taxon>
        <taxon>Ascomycota</taxon>
        <taxon>Pezizomycotina</taxon>
        <taxon>Eurotiomycetes</taxon>
        <taxon>Eurotiomycetidae</taxon>
        <taxon>Onygenales</taxon>
        <taxon>Onygenales incertae sedis</taxon>
        <taxon>Polytolypa</taxon>
    </lineage>
</organism>
<dbReference type="PRINTS" id="PR01415">
    <property type="entry name" value="ANKYRIN"/>
</dbReference>
<feature type="region of interest" description="Disordered" evidence="4">
    <location>
        <begin position="903"/>
        <end position="956"/>
    </location>
</feature>
<protein>
    <submittedName>
        <fullName evidence="5">Uncharacterized protein</fullName>
    </submittedName>
</protein>
<feature type="repeat" description="ANK" evidence="3">
    <location>
        <begin position="635"/>
        <end position="667"/>
    </location>
</feature>
<dbReference type="SUPFAM" id="SSF48403">
    <property type="entry name" value="Ankyrin repeat"/>
    <property type="match status" value="2"/>
</dbReference>
<feature type="compositionally biased region" description="Basic and acidic residues" evidence="4">
    <location>
        <begin position="1024"/>
        <end position="1035"/>
    </location>
</feature>
<dbReference type="PROSITE" id="PS50297">
    <property type="entry name" value="ANK_REP_REGION"/>
    <property type="match status" value="8"/>
</dbReference>
<dbReference type="Pfam" id="PF12796">
    <property type="entry name" value="Ank_2"/>
    <property type="match status" value="5"/>
</dbReference>
<accession>A0A2B7Y1T6</accession>
<comment type="caution">
    <text evidence="5">The sequence shown here is derived from an EMBL/GenBank/DDBJ whole genome shotgun (WGS) entry which is preliminary data.</text>
</comment>
<dbReference type="InterPro" id="IPR036770">
    <property type="entry name" value="Ankyrin_rpt-contain_sf"/>
</dbReference>
<keyword evidence="1" id="KW-0677">Repeat</keyword>
<dbReference type="Proteomes" id="UP000224634">
    <property type="component" value="Unassembled WGS sequence"/>
</dbReference>
<dbReference type="OrthoDB" id="194358at2759"/>
<dbReference type="PROSITE" id="PS50088">
    <property type="entry name" value="ANK_REPEAT"/>
    <property type="match status" value="10"/>
</dbReference>
<keyword evidence="2 3" id="KW-0040">ANK repeat</keyword>
<feature type="repeat" description="ANK" evidence="3">
    <location>
        <begin position="536"/>
        <end position="568"/>
    </location>
</feature>
<dbReference type="STRING" id="1447883.A0A2B7Y1T6"/>
<dbReference type="InterPro" id="IPR002110">
    <property type="entry name" value="Ankyrin_rpt"/>
</dbReference>
<feature type="repeat" description="ANK" evidence="3">
    <location>
        <begin position="770"/>
        <end position="802"/>
    </location>
</feature>
<evidence type="ECO:0000256" key="4">
    <source>
        <dbReference type="SAM" id="MobiDB-lite"/>
    </source>
</evidence>
<keyword evidence="6" id="KW-1185">Reference proteome</keyword>
<sequence>MDPASVFGIVGGAVQIAQIITQTVQGLSTLKGRFENADLTIRLLIGELSTIKSAITQLHELLEYTSDDAPSHPDYRDGLEASLEGCQTIMDVLSEEVEKMTKGLVSDSELTRPLGIRARIRVVWNDETMKDHHQRLHSQVLALQLLLQACQCRSTTDQVNLLRKAENQRIIQKVVNDTATLKSLSMTSAANSRRDSSVTSVRGSTIGETVFDFDDNVVSAAAYRRVMMLNRSRSERRPDPIVEGDAPVRRQISNATTAGGTDEGYASGTAGTRTPDRSLSTYLNSTDSNGSFGTTSFEDLQASENDVTRSRTVSLGGSPLPNNLNSVRRWQSDTTVPLQRSSGSRKEKLLSTLRRLNTSSRSSLTVPNAVIKSTSPTFGSMRRRRSRLSESNISIDFSEEDNVTAPPLIKATQSGAKSQVEILISKGADIEACHAATGRNALAVAAHCGKDDIVDLLLHHNAKVNVRDHSMSTPLHLAASRGHAVALDLLLADGAEVDARDSAGRTAFWTAANAGYVDATVMLLNYNCKVNARADEQMTALHATAMRGDEDIFSVLLRVGIDIEAKDINMKAAIHYACEHGHTGVIALLLKHKANIEALGHRKLTPLICAAAAGKLEATRYLLKQRASCQAKDEDGMSALHWAAYNGHVEVVELLLQKKMSMVSTNAQGRTPLHLGAMNGQFAVVEFLVRQNAPLNLGCRQKFTPLHYACRVSVNNVHIVQLLLASGADVEARTKDTNHRPIHVASYMGSVELSKLLCEKGAQVDSLDISGNRALCIACSRGHINVALHLLDSGAQLRVKAGRSLIEDSPLCLATIAGHVAVVALLLDRGACPTETDEMGLNPLFYAAHYAHPQVLGLLLNRANIHPTHSFFTDFAQQGFSITTNISDDRKQAVRDLLSRVNPGGAYSGTQPAPLHFYPAQPPFRTDESEAHTRQLTTSSPSPHDRSSAFELPLSTPRAPTISRERQHQEHLAQYANNLASTLDARGSTPWIDPWVSEPFVSVPTIMRQRAQLPWPLPVRRQNYTHDDSRRRDQTATESSQGAAATTPPPPTTVSSPVAQQRSESDTTNDVSQRGEQVEEEEGEGVADDDSSDADSINTVFTAVEDQEEYEEHRGARVKVTDGVFELP</sequence>
<feature type="repeat" description="ANK" evidence="3">
    <location>
        <begin position="470"/>
        <end position="502"/>
    </location>
</feature>
<dbReference type="InterPro" id="IPR051631">
    <property type="entry name" value="Ankyrin-KH/SAM_domain"/>
</dbReference>
<evidence type="ECO:0000313" key="5">
    <source>
        <dbReference type="EMBL" id="PGH14768.1"/>
    </source>
</evidence>
<feature type="repeat" description="ANK" evidence="3">
    <location>
        <begin position="806"/>
        <end position="838"/>
    </location>
</feature>
<feature type="region of interest" description="Disordered" evidence="4">
    <location>
        <begin position="233"/>
        <end position="325"/>
    </location>
</feature>
<feature type="repeat" description="ANK" evidence="3">
    <location>
        <begin position="737"/>
        <end position="769"/>
    </location>
</feature>
<feature type="repeat" description="ANK" evidence="3">
    <location>
        <begin position="668"/>
        <end position="700"/>
    </location>
</feature>